<evidence type="ECO:0000313" key="2">
    <source>
        <dbReference type="EMBL" id="MBM3223899.1"/>
    </source>
</evidence>
<dbReference type="CDD" id="cd06260">
    <property type="entry name" value="DUF820-like"/>
    <property type="match status" value="1"/>
</dbReference>
<dbReference type="Pfam" id="PF05685">
    <property type="entry name" value="Uma2"/>
    <property type="match status" value="1"/>
</dbReference>
<feature type="domain" description="Putative restriction endonuclease" evidence="1">
    <location>
        <begin position="13"/>
        <end position="178"/>
    </location>
</feature>
<comment type="caution">
    <text evidence="2">The sequence shown here is derived from an EMBL/GenBank/DDBJ whole genome shotgun (WGS) entry which is preliminary data.</text>
</comment>
<keyword evidence="2" id="KW-0540">Nuclease</keyword>
<reference evidence="2" key="1">
    <citation type="submission" date="2019-03" db="EMBL/GenBank/DDBJ databases">
        <title>Lake Tanganyika Metagenome-Assembled Genomes (MAGs).</title>
        <authorList>
            <person name="Tran P."/>
        </authorList>
    </citation>
    <scope>NUCLEOTIDE SEQUENCE</scope>
    <source>
        <strain evidence="2">K_DeepCast_65m_m2_066</strain>
    </source>
</reference>
<dbReference type="SUPFAM" id="SSF52980">
    <property type="entry name" value="Restriction endonuclease-like"/>
    <property type="match status" value="1"/>
</dbReference>
<dbReference type="PANTHER" id="PTHR34107">
    <property type="entry name" value="SLL0198 PROTEIN-RELATED"/>
    <property type="match status" value="1"/>
</dbReference>
<name>A0A937W1V0_UNCTE</name>
<protein>
    <submittedName>
        <fullName evidence="2">Uma2 family endonuclease</fullName>
    </submittedName>
</protein>
<organism evidence="2 3">
    <name type="scientific">Tectimicrobiota bacterium</name>
    <dbReference type="NCBI Taxonomy" id="2528274"/>
    <lineage>
        <taxon>Bacteria</taxon>
        <taxon>Pseudomonadati</taxon>
        <taxon>Nitrospinota/Tectimicrobiota group</taxon>
        <taxon>Candidatus Tectimicrobiota</taxon>
    </lineage>
</organism>
<proteinExistence type="predicted"/>
<dbReference type="PANTHER" id="PTHR34107:SF1">
    <property type="entry name" value="SLL0198 PROTEIN"/>
    <property type="match status" value="1"/>
</dbReference>
<dbReference type="InterPro" id="IPR011335">
    <property type="entry name" value="Restrct_endonuc-II-like"/>
</dbReference>
<dbReference type="GO" id="GO:0004519">
    <property type="term" value="F:endonuclease activity"/>
    <property type="evidence" value="ECO:0007669"/>
    <property type="project" value="UniProtKB-KW"/>
</dbReference>
<dbReference type="InterPro" id="IPR012296">
    <property type="entry name" value="Nuclease_put_TT1808"/>
</dbReference>
<keyword evidence="2" id="KW-0255">Endonuclease</keyword>
<evidence type="ECO:0000313" key="3">
    <source>
        <dbReference type="Proteomes" id="UP000712673"/>
    </source>
</evidence>
<sequence length="185" mass="20873">MAIQPQLYTVTDFERFIALPEHRDQYFELIHGEIIAKVPTEEHGLIAGNIYGSLWQYTRQSGIGRAVIEVRVRAPEDDYNSRQPDLAVFTDTTRPVVTRGAVLQMPDVVIEVKSPDDTYAAMRERATYYLEHGARLVWLIYPAKCLVEVYRQSADSDILTGTDTLQGEAVLPGFALPLQEIFALS</sequence>
<dbReference type="Proteomes" id="UP000712673">
    <property type="component" value="Unassembled WGS sequence"/>
</dbReference>
<keyword evidence="2" id="KW-0378">Hydrolase</keyword>
<dbReference type="InterPro" id="IPR008538">
    <property type="entry name" value="Uma2"/>
</dbReference>
<dbReference type="AlphaFoldDB" id="A0A937W1V0"/>
<accession>A0A937W1V0</accession>
<dbReference type="EMBL" id="VGLS01000219">
    <property type="protein sequence ID" value="MBM3223899.1"/>
    <property type="molecule type" value="Genomic_DNA"/>
</dbReference>
<gene>
    <name evidence="2" type="ORF">FJZ47_08875</name>
</gene>
<dbReference type="Gene3D" id="3.90.1570.10">
    <property type="entry name" value="tt1808, chain A"/>
    <property type="match status" value="1"/>
</dbReference>
<evidence type="ECO:0000259" key="1">
    <source>
        <dbReference type="Pfam" id="PF05685"/>
    </source>
</evidence>